<organism evidence="1 2">
    <name type="scientific">Runella slithyformis (strain ATCC 29530 / DSM 19594 / LMG 11500 / NCIMB 11436 / LSU 4)</name>
    <dbReference type="NCBI Taxonomy" id="761193"/>
    <lineage>
        <taxon>Bacteria</taxon>
        <taxon>Pseudomonadati</taxon>
        <taxon>Bacteroidota</taxon>
        <taxon>Cytophagia</taxon>
        <taxon>Cytophagales</taxon>
        <taxon>Spirosomataceae</taxon>
        <taxon>Runella</taxon>
    </lineage>
</organism>
<protein>
    <submittedName>
        <fullName evidence="1">Uncharacterized protein</fullName>
    </submittedName>
</protein>
<dbReference type="KEGG" id="rsi:Runsl_1507"/>
<evidence type="ECO:0000313" key="1">
    <source>
        <dbReference type="EMBL" id="AEI47932.1"/>
    </source>
</evidence>
<dbReference type="AlphaFoldDB" id="A0A7U3ZIT1"/>
<evidence type="ECO:0000313" key="2">
    <source>
        <dbReference type="Proteomes" id="UP000000493"/>
    </source>
</evidence>
<keyword evidence="2" id="KW-1185">Reference proteome</keyword>
<reference evidence="1 2" key="2">
    <citation type="journal article" date="2012" name="Stand. Genomic Sci.">
        <title>Complete genome sequence of the aquatic bacterium Runella slithyformis type strain (LSU 4(T)).</title>
        <authorList>
            <person name="Copeland A."/>
            <person name="Zhang X."/>
            <person name="Misra M."/>
            <person name="Lapidus A."/>
            <person name="Nolan M."/>
            <person name="Lucas S."/>
            <person name="Deshpande S."/>
            <person name="Cheng J.F."/>
            <person name="Tapia R."/>
            <person name="Goodwin L.A."/>
            <person name="Pitluck S."/>
            <person name="Liolios K."/>
            <person name="Pagani I."/>
            <person name="Ivanova N."/>
            <person name="Mikhailova N."/>
            <person name="Pati A."/>
            <person name="Chen A."/>
            <person name="Palaniappan K."/>
            <person name="Land M."/>
            <person name="Hauser L."/>
            <person name="Pan C."/>
            <person name="Jeffries C.D."/>
            <person name="Detter J.C."/>
            <person name="Brambilla E.M."/>
            <person name="Rohde M."/>
            <person name="Djao O.D."/>
            <person name="Goker M."/>
            <person name="Sikorski J."/>
            <person name="Tindall B.J."/>
            <person name="Woyke T."/>
            <person name="Bristow J."/>
            <person name="Eisen J.A."/>
            <person name="Markowitz V."/>
            <person name="Hugenholtz P."/>
            <person name="Kyrpides N.C."/>
            <person name="Klenk H.P."/>
            <person name="Mavromatis K."/>
        </authorList>
    </citation>
    <scope>NUCLEOTIDE SEQUENCE [LARGE SCALE GENOMIC DNA]</scope>
    <source>
        <strain evidence="2">ATCC 29530 / DSM 19594 / LMG 11500 / NCIMB 11436 / LSU 4</strain>
    </source>
</reference>
<dbReference type="EMBL" id="CP002859">
    <property type="protein sequence ID" value="AEI47932.1"/>
    <property type="molecule type" value="Genomic_DNA"/>
</dbReference>
<reference evidence="2" key="1">
    <citation type="submission" date="2011-06" db="EMBL/GenBank/DDBJ databases">
        <title>The complete genome of chromosome of Runella slithyformis DSM 19594.</title>
        <authorList>
            <consortium name="US DOE Joint Genome Institute (JGI-PGF)"/>
            <person name="Lucas S."/>
            <person name="Han J."/>
            <person name="Lapidus A."/>
            <person name="Bruce D."/>
            <person name="Goodwin L."/>
            <person name="Pitluck S."/>
            <person name="Peters L."/>
            <person name="Kyrpides N."/>
            <person name="Mavromatis K."/>
            <person name="Ivanova N."/>
            <person name="Ovchinnikova G."/>
            <person name="Zhang X."/>
            <person name="Misra M."/>
            <person name="Detter J.C."/>
            <person name="Tapia R."/>
            <person name="Han C."/>
            <person name="Land M."/>
            <person name="Hauser L."/>
            <person name="Markowitz V."/>
            <person name="Cheng J.-F."/>
            <person name="Hugenholtz P."/>
            <person name="Woyke T."/>
            <person name="Wu D."/>
            <person name="Tindall B."/>
            <person name="Faehrich R."/>
            <person name="Brambilla E."/>
            <person name="Klenk H.-P."/>
            <person name="Eisen J.A."/>
        </authorList>
    </citation>
    <scope>NUCLEOTIDE SEQUENCE [LARGE SCALE GENOMIC DNA]</scope>
    <source>
        <strain evidence="2">ATCC 29530 / DSM 19594 / LMG 11500 / NCIMB 11436 / LSU 4</strain>
    </source>
</reference>
<dbReference type="Proteomes" id="UP000000493">
    <property type="component" value="Chromosome"/>
</dbReference>
<gene>
    <name evidence="1" type="ordered locus">Runsl_1507</name>
</gene>
<sequence>MFHKAVVFGGLAVKSGVFGACGTNFHFPKLLEVQPDILIWSISERNIMVEV</sequence>
<accession>A0A7U3ZIT1</accession>
<proteinExistence type="predicted"/>
<name>A0A7U3ZIT1_RUNSL</name>